<dbReference type="EMBL" id="JBHFQA010000019">
    <property type="protein sequence ID" value="KAL2082429.1"/>
    <property type="molecule type" value="Genomic_DNA"/>
</dbReference>
<keyword evidence="2" id="KW-0732">Signal</keyword>
<sequence>MCQHVSLFTSSTLCLRLIVLSLLQPDSPHRPGGLFRPSCSRLFISQINPISRSGLQENTGMLVITVKLITPMCETHSRDTVAQRAEEMAKLHNTTLGQLLSVLLLLQVSASPRQAEIATGSSVALHCQLHTNDNCGASVRGVSLRWVDERGKDLKNTTNRQIRNISVCNSLTMELIPPNSSHPNRTWRCNMATGGQVKASANYTIRLKASPHRFVVLVGSSNPAVPRLPDSSSPRSTPSAALGYRRTLGCWVAMVITVKLITPLCETQSRDTVAQRAEEMAKLHNTTLGQLLSVLLLLQGVHGDAVTVFSSAGGAVTLPCANVIIGYPNCSSTKWLYSKDTQATVEEVVLGKIKPENTHRAERLSLVSNCSLHITDVSTEDAGYYICQQYPNGGNKSEEDARIRLSVLQVSASPRQAEMATGSSVALHCQLHTYDNCGASVRGVSLRWVNEEGKALKNTTNRQLRNISVCNISLTVELTATKPSHPYRTWRCNLATGGQVKASANYTIRLKGVTPTSLPSSSSSKSSSTKSTTTTLSPNSHSEQSGGVGAAASAGKTPMEKWSSGVEPGEKKQTPYGSGSRVCCGVVEQLRGGIVDPSLR</sequence>
<dbReference type="InterPro" id="IPR036179">
    <property type="entry name" value="Ig-like_dom_sf"/>
</dbReference>
<feature type="chain" id="PRO_5044885066" description="Ig-like domain-containing protein" evidence="2">
    <location>
        <begin position="29"/>
        <end position="600"/>
    </location>
</feature>
<feature type="domain" description="Ig-like" evidence="3">
    <location>
        <begin position="106"/>
        <end position="206"/>
    </location>
</feature>
<comment type="caution">
    <text evidence="4">The sequence shown here is derived from an EMBL/GenBank/DDBJ whole genome shotgun (WGS) entry which is preliminary data.</text>
</comment>
<dbReference type="InterPro" id="IPR003599">
    <property type="entry name" value="Ig_sub"/>
</dbReference>
<evidence type="ECO:0000313" key="4">
    <source>
        <dbReference type="EMBL" id="KAL2082429.1"/>
    </source>
</evidence>
<accession>A0ABD1J5G9</accession>
<protein>
    <recommendedName>
        <fullName evidence="3">Ig-like domain-containing protein</fullName>
    </recommendedName>
</protein>
<name>A0ABD1J5G9_9TELE</name>
<evidence type="ECO:0000259" key="3">
    <source>
        <dbReference type="PROSITE" id="PS50835"/>
    </source>
</evidence>
<feature type="domain" description="Ig-like" evidence="3">
    <location>
        <begin position="313"/>
        <end position="404"/>
    </location>
</feature>
<dbReference type="InterPro" id="IPR007110">
    <property type="entry name" value="Ig-like_dom"/>
</dbReference>
<dbReference type="Proteomes" id="UP001591681">
    <property type="component" value="Unassembled WGS sequence"/>
</dbReference>
<keyword evidence="5" id="KW-1185">Reference proteome</keyword>
<dbReference type="PROSITE" id="PS50835">
    <property type="entry name" value="IG_LIKE"/>
    <property type="match status" value="2"/>
</dbReference>
<dbReference type="PANTHER" id="PTHR11422:SF5">
    <property type="entry name" value="DIVERSE IMMUNOGLOBULIN DOMAIN-CONTAINING PROTEIN 1.1 ISOFORM X1-RELATED"/>
    <property type="match status" value="1"/>
</dbReference>
<feature type="compositionally biased region" description="Low complexity" evidence="1">
    <location>
        <begin position="514"/>
        <end position="537"/>
    </location>
</feature>
<dbReference type="Pfam" id="PF07686">
    <property type="entry name" value="V-set"/>
    <property type="match status" value="1"/>
</dbReference>
<dbReference type="SUPFAM" id="SSF48726">
    <property type="entry name" value="Immunoglobulin"/>
    <property type="match status" value="1"/>
</dbReference>
<dbReference type="PANTHER" id="PTHR11422">
    <property type="entry name" value="T-CELL SURFACE GLYCOPROTEIN CD4"/>
    <property type="match status" value="1"/>
</dbReference>
<dbReference type="InterPro" id="IPR013783">
    <property type="entry name" value="Ig-like_fold"/>
</dbReference>
<evidence type="ECO:0000256" key="2">
    <source>
        <dbReference type="SAM" id="SignalP"/>
    </source>
</evidence>
<evidence type="ECO:0000256" key="1">
    <source>
        <dbReference type="SAM" id="MobiDB-lite"/>
    </source>
</evidence>
<feature type="region of interest" description="Disordered" evidence="1">
    <location>
        <begin position="513"/>
        <end position="580"/>
    </location>
</feature>
<feature type="signal peptide" evidence="2">
    <location>
        <begin position="1"/>
        <end position="28"/>
    </location>
</feature>
<dbReference type="AlphaFoldDB" id="A0ABD1J5G9"/>
<dbReference type="SMART" id="SM00409">
    <property type="entry name" value="IG"/>
    <property type="match status" value="3"/>
</dbReference>
<gene>
    <name evidence="4" type="ORF">ACEWY4_022247</name>
</gene>
<proteinExistence type="predicted"/>
<organism evidence="4 5">
    <name type="scientific">Coilia grayii</name>
    <name type="common">Gray's grenadier anchovy</name>
    <dbReference type="NCBI Taxonomy" id="363190"/>
    <lineage>
        <taxon>Eukaryota</taxon>
        <taxon>Metazoa</taxon>
        <taxon>Chordata</taxon>
        <taxon>Craniata</taxon>
        <taxon>Vertebrata</taxon>
        <taxon>Euteleostomi</taxon>
        <taxon>Actinopterygii</taxon>
        <taxon>Neopterygii</taxon>
        <taxon>Teleostei</taxon>
        <taxon>Clupei</taxon>
        <taxon>Clupeiformes</taxon>
        <taxon>Clupeoidei</taxon>
        <taxon>Engraulidae</taxon>
        <taxon>Coilinae</taxon>
        <taxon>Coilia</taxon>
    </lineage>
</organism>
<dbReference type="Gene3D" id="2.60.40.10">
    <property type="entry name" value="Immunoglobulins"/>
    <property type="match status" value="1"/>
</dbReference>
<evidence type="ECO:0000313" key="5">
    <source>
        <dbReference type="Proteomes" id="UP001591681"/>
    </source>
</evidence>
<dbReference type="InterPro" id="IPR013106">
    <property type="entry name" value="Ig_V-set"/>
</dbReference>
<reference evidence="4 5" key="1">
    <citation type="submission" date="2024-09" db="EMBL/GenBank/DDBJ databases">
        <title>A chromosome-level genome assembly of Gray's grenadier anchovy, Coilia grayii.</title>
        <authorList>
            <person name="Fu Z."/>
        </authorList>
    </citation>
    <scope>NUCLEOTIDE SEQUENCE [LARGE SCALE GENOMIC DNA]</scope>
    <source>
        <strain evidence="4">G4</strain>
        <tissue evidence="4">Muscle</tissue>
    </source>
</reference>